<feature type="compositionally biased region" description="Basic residues" evidence="1">
    <location>
        <begin position="92"/>
        <end position="106"/>
    </location>
</feature>
<dbReference type="Proteomes" id="UP000076858">
    <property type="component" value="Unassembled WGS sequence"/>
</dbReference>
<keyword evidence="3" id="KW-1185">Reference proteome</keyword>
<name>A0A164GEX9_9CRUS</name>
<sequence length="130" mass="16071">DLLRRADDPDAARQVAREHRDGELQQLQRRRRLRRRQQRQGRQRQWWRGLPQCRPRDLGWLHAERRQRLRHADRRRRQRQAEWWQRAGPADRRRRIGHVPVRRHLERKQLSGRPDGLHGRLGQGDLQREP</sequence>
<proteinExistence type="predicted"/>
<evidence type="ECO:0000256" key="1">
    <source>
        <dbReference type="SAM" id="MobiDB-lite"/>
    </source>
</evidence>
<organism evidence="2 3">
    <name type="scientific">Daphnia magna</name>
    <dbReference type="NCBI Taxonomy" id="35525"/>
    <lineage>
        <taxon>Eukaryota</taxon>
        <taxon>Metazoa</taxon>
        <taxon>Ecdysozoa</taxon>
        <taxon>Arthropoda</taxon>
        <taxon>Crustacea</taxon>
        <taxon>Branchiopoda</taxon>
        <taxon>Diplostraca</taxon>
        <taxon>Cladocera</taxon>
        <taxon>Anomopoda</taxon>
        <taxon>Daphniidae</taxon>
        <taxon>Daphnia</taxon>
    </lineage>
</organism>
<feature type="non-terminal residue" evidence="2">
    <location>
        <position position="130"/>
    </location>
</feature>
<dbReference type="AlphaFoldDB" id="A0A164GEX9"/>
<feature type="compositionally biased region" description="Basic residues" evidence="1">
    <location>
        <begin position="28"/>
        <end position="42"/>
    </location>
</feature>
<feature type="region of interest" description="Disordered" evidence="1">
    <location>
        <begin position="68"/>
        <end position="130"/>
    </location>
</feature>
<feature type="compositionally biased region" description="Basic residues" evidence="1">
    <location>
        <begin position="68"/>
        <end position="78"/>
    </location>
</feature>
<dbReference type="EMBL" id="LRGB01015478">
    <property type="protein sequence ID" value="KZR98881.1"/>
    <property type="molecule type" value="Genomic_DNA"/>
</dbReference>
<protein>
    <submittedName>
        <fullName evidence="2">Uncharacterized protein</fullName>
    </submittedName>
</protein>
<feature type="compositionally biased region" description="Basic and acidic residues" evidence="1">
    <location>
        <begin position="1"/>
        <end position="23"/>
    </location>
</feature>
<feature type="region of interest" description="Disordered" evidence="1">
    <location>
        <begin position="1"/>
        <end position="46"/>
    </location>
</feature>
<comment type="caution">
    <text evidence="2">The sequence shown here is derived from an EMBL/GenBank/DDBJ whole genome shotgun (WGS) entry which is preliminary data.</text>
</comment>
<gene>
    <name evidence="2" type="ORF">APZ42_005494</name>
</gene>
<feature type="non-terminal residue" evidence="2">
    <location>
        <position position="1"/>
    </location>
</feature>
<reference evidence="2 3" key="1">
    <citation type="submission" date="2016-03" db="EMBL/GenBank/DDBJ databases">
        <title>EvidentialGene: Evidence-directed Construction of Genes on Genomes.</title>
        <authorList>
            <person name="Gilbert D.G."/>
            <person name="Choi J.-H."/>
            <person name="Mockaitis K."/>
            <person name="Colbourne J."/>
            <person name="Pfrender M."/>
        </authorList>
    </citation>
    <scope>NUCLEOTIDE SEQUENCE [LARGE SCALE GENOMIC DNA]</scope>
    <source>
        <strain evidence="2 3">Xinb3</strain>
        <tissue evidence="2">Complete organism</tissue>
    </source>
</reference>
<evidence type="ECO:0000313" key="3">
    <source>
        <dbReference type="Proteomes" id="UP000076858"/>
    </source>
</evidence>
<accession>A0A164GEX9</accession>
<evidence type="ECO:0000313" key="2">
    <source>
        <dbReference type="EMBL" id="KZR98881.1"/>
    </source>
</evidence>